<dbReference type="EMBL" id="JBHUME010000005">
    <property type="protein sequence ID" value="MFD2611596.1"/>
    <property type="molecule type" value="Genomic_DNA"/>
</dbReference>
<dbReference type="PANTHER" id="PTHR44688:SF16">
    <property type="entry name" value="DNA-BINDING TRANSCRIPTIONAL ACTIVATOR DEVR_DOSR"/>
    <property type="match status" value="1"/>
</dbReference>
<comment type="caution">
    <text evidence="5">The sequence shown here is derived from an EMBL/GenBank/DDBJ whole genome shotgun (WGS) entry which is preliminary data.</text>
</comment>
<gene>
    <name evidence="5" type="ORF">ACFSUF_04075</name>
</gene>
<reference evidence="6" key="1">
    <citation type="journal article" date="2019" name="Int. J. Syst. Evol. Microbiol.">
        <title>The Global Catalogue of Microorganisms (GCM) 10K type strain sequencing project: providing services to taxonomists for standard genome sequencing and annotation.</title>
        <authorList>
            <consortium name="The Broad Institute Genomics Platform"/>
            <consortium name="The Broad Institute Genome Sequencing Center for Infectious Disease"/>
            <person name="Wu L."/>
            <person name="Ma J."/>
        </authorList>
    </citation>
    <scope>NUCLEOTIDE SEQUENCE [LARGE SCALE GENOMIC DNA]</scope>
    <source>
        <strain evidence="6">KCTC 3950</strain>
    </source>
</reference>
<dbReference type="Gene3D" id="1.10.10.10">
    <property type="entry name" value="Winged helix-like DNA-binding domain superfamily/Winged helix DNA-binding domain"/>
    <property type="match status" value="1"/>
</dbReference>
<evidence type="ECO:0000256" key="1">
    <source>
        <dbReference type="ARBA" id="ARBA00023015"/>
    </source>
</evidence>
<dbReference type="PRINTS" id="PR00038">
    <property type="entry name" value="HTHLUXR"/>
</dbReference>
<dbReference type="Proteomes" id="UP001597541">
    <property type="component" value="Unassembled WGS sequence"/>
</dbReference>
<keyword evidence="6" id="KW-1185">Reference proteome</keyword>
<dbReference type="SMART" id="SM00421">
    <property type="entry name" value="HTH_LUXR"/>
    <property type="match status" value="1"/>
</dbReference>
<dbReference type="InterPro" id="IPR027417">
    <property type="entry name" value="P-loop_NTPase"/>
</dbReference>
<organism evidence="5 6">
    <name type="scientific">Paenibacillus gansuensis</name>
    <dbReference type="NCBI Taxonomy" id="306542"/>
    <lineage>
        <taxon>Bacteria</taxon>
        <taxon>Bacillati</taxon>
        <taxon>Bacillota</taxon>
        <taxon>Bacilli</taxon>
        <taxon>Bacillales</taxon>
        <taxon>Paenibacillaceae</taxon>
        <taxon>Paenibacillus</taxon>
    </lineage>
</organism>
<dbReference type="InterPro" id="IPR000792">
    <property type="entry name" value="Tscrpt_reg_LuxR_C"/>
</dbReference>
<dbReference type="Pfam" id="PF13191">
    <property type="entry name" value="AAA_16"/>
    <property type="match status" value="1"/>
</dbReference>
<evidence type="ECO:0000256" key="2">
    <source>
        <dbReference type="ARBA" id="ARBA00023125"/>
    </source>
</evidence>
<sequence length="685" mass="78834">MEQWMETLESRLLVGRSEEVKAFLDILEDDRRTKRLIHLYGTAGVGKSCLLDELQRQTKIRGMASIVLDSEGFWRSPDALCMHILKSLDKAEPDNGDKVDASLLERTTRTLNAMAQNGRLVFFLDNYEMMESLDHWFREYFISALHSNVLVVTAGRHALPGAWAISPVWRPRMARFHLAHLSREAVERYAHYCQISDPSLIGDIWQRSKGHPLTLSLLAFFWEQGMPPGGDESNTEEADSLPFIVNQWLREIPGEHMRPFVEAASVLRSFNQDSLAFIMEREVATTEFYQLIRFSFVRRTDNGWTIHALMREAVNRELRLRSPQLYERLQSRAIIYAYERFRQAPRESRDREALELTYYAGDALIQALMHWFDPTPLPFEPVGADNREELEQYIRYRQETAASQTIKLFDPLTNRPFEFKLTAEQHLHSLKWFNLDRLLALDYDVLRVMRSETGRIAVLIATVPINRKTMPYLLEHPCARPYFASLTAEELKRFTVPEHTRSGWFIDMVDQDDYESAAQHTAIGHYLHSLMFTGEFLLRTPPPHPFFTAAHESLGFDVASAFHTSYDGVTPTPIFVRDTQGDQLDAYIRKLVKRSGCRIELPLDERQATESGINPDRAAGGRIPKLDGLTAREQEVAALVADGLTNGEIAARLYLSEVTVKKHLKSIFEKQDVSSRTQLVRKMLQ</sequence>
<protein>
    <submittedName>
        <fullName evidence="5">LuxR C-terminal-related transcriptional regulator</fullName>
    </submittedName>
</protein>
<accession>A0ABW5P9K9</accession>
<dbReference type="CDD" id="cd06170">
    <property type="entry name" value="LuxR_C_like"/>
    <property type="match status" value="1"/>
</dbReference>
<name>A0ABW5P9K9_9BACL</name>
<dbReference type="RefSeq" id="WP_377600418.1">
    <property type="nucleotide sequence ID" value="NZ_JBHUME010000005.1"/>
</dbReference>
<dbReference type="PROSITE" id="PS00622">
    <property type="entry name" value="HTH_LUXR_1"/>
    <property type="match status" value="1"/>
</dbReference>
<dbReference type="InterPro" id="IPR036388">
    <property type="entry name" value="WH-like_DNA-bd_sf"/>
</dbReference>
<keyword evidence="2" id="KW-0238">DNA-binding</keyword>
<dbReference type="PANTHER" id="PTHR44688">
    <property type="entry name" value="DNA-BINDING TRANSCRIPTIONAL ACTIVATOR DEVR_DOSR"/>
    <property type="match status" value="1"/>
</dbReference>
<evidence type="ECO:0000256" key="3">
    <source>
        <dbReference type="ARBA" id="ARBA00023163"/>
    </source>
</evidence>
<evidence type="ECO:0000313" key="6">
    <source>
        <dbReference type="Proteomes" id="UP001597541"/>
    </source>
</evidence>
<feature type="domain" description="HTH luxR-type" evidence="4">
    <location>
        <begin position="622"/>
        <end position="685"/>
    </location>
</feature>
<dbReference type="Gene3D" id="3.40.50.300">
    <property type="entry name" value="P-loop containing nucleotide triphosphate hydrolases"/>
    <property type="match status" value="1"/>
</dbReference>
<dbReference type="Pfam" id="PF00196">
    <property type="entry name" value="GerE"/>
    <property type="match status" value="1"/>
</dbReference>
<evidence type="ECO:0000259" key="4">
    <source>
        <dbReference type="PROSITE" id="PS50043"/>
    </source>
</evidence>
<dbReference type="SUPFAM" id="SSF52540">
    <property type="entry name" value="P-loop containing nucleoside triphosphate hydrolases"/>
    <property type="match status" value="1"/>
</dbReference>
<dbReference type="PROSITE" id="PS50043">
    <property type="entry name" value="HTH_LUXR_2"/>
    <property type="match status" value="1"/>
</dbReference>
<dbReference type="InterPro" id="IPR041664">
    <property type="entry name" value="AAA_16"/>
</dbReference>
<evidence type="ECO:0000313" key="5">
    <source>
        <dbReference type="EMBL" id="MFD2611596.1"/>
    </source>
</evidence>
<dbReference type="InterPro" id="IPR016032">
    <property type="entry name" value="Sig_transdc_resp-reg_C-effctor"/>
</dbReference>
<proteinExistence type="predicted"/>
<keyword evidence="3" id="KW-0804">Transcription</keyword>
<keyword evidence="1" id="KW-0805">Transcription regulation</keyword>
<dbReference type="SUPFAM" id="SSF46894">
    <property type="entry name" value="C-terminal effector domain of the bipartite response regulators"/>
    <property type="match status" value="1"/>
</dbReference>